<dbReference type="RefSeq" id="WP_176239309.1">
    <property type="nucleotide sequence ID" value="NZ_AP024412.1"/>
</dbReference>
<dbReference type="SUPFAM" id="SSF52540">
    <property type="entry name" value="P-loop containing nucleoside triphosphate hydrolases"/>
    <property type="match status" value="1"/>
</dbReference>
<evidence type="ECO:0000259" key="11">
    <source>
        <dbReference type="PROSITE" id="PS51194"/>
    </source>
</evidence>
<evidence type="ECO:0000256" key="7">
    <source>
        <dbReference type="ARBA" id="ARBA00038437"/>
    </source>
</evidence>
<feature type="region of interest" description="Disordered" evidence="9">
    <location>
        <begin position="392"/>
        <end position="446"/>
    </location>
</feature>
<name>A0A7U9THN2_9MOLU</name>
<dbReference type="Proteomes" id="UP000620133">
    <property type="component" value="Chromosome"/>
</dbReference>
<keyword evidence="5 13" id="KW-0347">Helicase</keyword>
<evidence type="ECO:0000256" key="2">
    <source>
        <dbReference type="ARBA" id="ARBA00022490"/>
    </source>
</evidence>
<dbReference type="PROSITE" id="PS51195">
    <property type="entry name" value="Q_MOTIF"/>
    <property type="match status" value="1"/>
</dbReference>
<dbReference type="GO" id="GO:0005524">
    <property type="term" value="F:ATP binding"/>
    <property type="evidence" value="ECO:0007669"/>
    <property type="project" value="UniProtKB-KW"/>
</dbReference>
<evidence type="ECO:0000313" key="13">
    <source>
        <dbReference type="EMBL" id="BCR36663.1"/>
    </source>
</evidence>
<keyword evidence="14" id="KW-1185">Reference proteome</keyword>
<feature type="domain" description="DEAD-box RNA helicase Q" evidence="12">
    <location>
        <begin position="1"/>
        <end position="29"/>
    </location>
</feature>
<dbReference type="InterPro" id="IPR011545">
    <property type="entry name" value="DEAD/DEAH_box_helicase_dom"/>
</dbReference>
<dbReference type="InterPro" id="IPR001650">
    <property type="entry name" value="Helicase_C-like"/>
</dbReference>
<evidence type="ECO:0000259" key="10">
    <source>
        <dbReference type="PROSITE" id="PS51192"/>
    </source>
</evidence>
<proteinExistence type="inferred from homology"/>
<evidence type="ECO:0000256" key="9">
    <source>
        <dbReference type="SAM" id="MobiDB-lite"/>
    </source>
</evidence>
<dbReference type="Pfam" id="PF00270">
    <property type="entry name" value="DEAD"/>
    <property type="match status" value="1"/>
</dbReference>
<keyword evidence="2" id="KW-0963">Cytoplasm</keyword>
<dbReference type="AlphaFoldDB" id="A0A7U9THN2"/>
<dbReference type="Pfam" id="PF00271">
    <property type="entry name" value="Helicase_C"/>
    <property type="match status" value="1"/>
</dbReference>
<dbReference type="CDD" id="cd00268">
    <property type="entry name" value="DEADc"/>
    <property type="match status" value="1"/>
</dbReference>
<dbReference type="GO" id="GO:0005829">
    <property type="term" value="C:cytosol"/>
    <property type="evidence" value="ECO:0007669"/>
    <property type="project" value="TreeGrafter"/>
</dbReference>
<dbReference type="InterPro" id="IPR050079">
    <property type="entry name" value="DEAD_box_RNA_helicase"/>
</dbReference>
<protein>
    <recommendedName>
        <fullName evidence="1">RNA helicase</fullName>
        <ecNumber evidence="1">3.6.4.13</ecNumber>
    </recommendedName>
</protein>
<dbReference type="GO" id="GO:0003723">
    <property type="term" value="F:RNA binding"/>
    <property type="evidence" value="ECO:0007669"/>
    <property type="project" value="UniProtKB-ARBA"/>
</dbReference>
<dbReference type="PROSITE" id="PS51192">
    <property type="entry name" value="HELICASE_ATP_BIND_1"/>
    <property type="match status" value="1"/>
</dbReference>
<dbReference type="CDD" id="cd18787">
    <property type="entry name" value="SF2_C_DEAD"/>
    <property type="match status" value="1"/>
</dbReference>
<sequence length="446" mass="50511">MSFKNLGIIPEILKAVEHEGYDTPSPIQEQAIPVLLQQKDVLASAQTGTGKTAAFSIPIIQGLYQDQLPYEKKHIRALILAPTRELAEQIKDSFRGYSRHMGLRTEVIYGGVSQRSQEIALKKGVDILVATPGRLLDLINQGLVKLQFVKYLVLDEADHMLDMGFIKDVRKIVSYVKDMHQTMMFSATLPHEILSFANELLINPVRIEITPPEAMLDKIDHSLYFVTKKDKTNLLIDLLVNPKMESVLVFTRTKHGANKLVKELLAYGVKADAIHGNKSQNMRQKALNNFKAKRTRVLVATDIAARGIDVDDLSHVLNYDLPESPETYVHRIGRTGRAEKTGIAMSFCSQDEAHLLRAIEKTNKITIPVITEQPFHTTIRVDQTRNELKVIKAQRENGSKRGNTGRRKKSYSPDTNKNKNESPYQKAKSKKKYYDKYSKSKSSRKY</sequence>
<dbReference type="InterPro" id="IPR044742">
    <property type="entry name" value="DEAD/DEAH_RhlB"/>
</dbReference>
<evidence type="ECO:0000256" key="1">
    <source>
        <dbReference type="ARBA" id="ARBA00012552"/>
    </source>
</evidence>
<keyword evidence="3" id="KW-0547">Nucleotide-binding</keyword>
<evidence type="ECO:0000313" key="14">
    <source>
        <dbReference type="Proteomes" id="UP000620133"/>
    </source>
</evidence>
<gene>
    <name evidence="13" type="ORF">MPAN_015560</name>
</gene>
<dbReference type="InterPro" id="IPR027417">
    <property type="entry name" value="P-loop_NTPase"/>
</dbReference>
<dbReference type="EMBL" id="AP024412">
    <property type="protein sequence ID" value="BCR36663.1"/>
    <property type="molecule type" value="Genomic_DNA"/>
</dbReference>
<evidence type="ECO:0000256" key="6">
    <source>
        <dbReference type="ARBA" id="ARBA00022840"/>
    </source>
</evidence>
<dbReference type="InterPro" id="IPR014014">
    <property type="entry name" value="RNA_helicase_DEAD_Q_motif"/>
</dbReference>
<keyword evidence="6" id="KW-0067">ATP-binding</keyword>
<dbReference type="GO" id="GO:0016787">
    <property type="term" value="F:hydrolase activity"/>
    <property type="evidence" value="ECO:0007669"/>
    <property type="project" value="UniProtKB-KW"/>
</dbReference>
<dbReference type="FunFam" id="3.40.50.300:FF:000108">
    <property type="entry name" value="ATP-dependent RNA helicase RhlE"/>
    <property type="match status" value="1"/>
</dbReference>
<evidence type="ECO:0000256" key="3">
    <source>
        <dbReference type="ARBA" id="ARBA00022741"/>
    </source>
</evidence>
<dbReference type="PROSITE" id="PS51194">
    <property type="entry name" value="HELICASE_CTER"/>
    <property type="match status" value="1"/>
</dbReference>
<comment type="similarity">
    <text evidence="7">Belongs to the DEAD box helicase family.</text>
</comment>
<evidence type="ECO:0000256" key="4">
    <source>
        <dbReference type="ARBA" id="ARBA00022801"/>
    </source>
</evidence>
<reference evidence="13" key="1">
    <citation type="submission" date="2021-01" db="EMBL/GenBank/DDBJ databases">
        <title>Draft genome sequence of Acholeplasmataceae bacterium strain Mahy22.</title>
        <authorList>
            <person name="Watanabe M."/>
            <person name="Kojima H."/>
            <person name="Fukui M."/>
        </authorList>
    </citation>
    <scope>NUCLEOTIDE SEQUENCE</scope>
    <source>
        <strain evidence="13">Mahy22</strain>
    </source>
</reference>
<evidence type="ECO:0000259" key="12">
    <source>
        <dbReference type="PROSITE" id="PS51195"/>
    </source>
</evidence>
<evidence type="ECO:0000256" key="5">
    <source>
        <dbReference type="ARBA" id="ARBA00022806"/>
    </source>
</evidence>
<evidence type="ECO:0000256" key="8">
    <source>
        <dbReference type="ARBA" id="ARBA00047984"/>
    </source>
</evidence>
<dbReference type="PANTHER" id="PTHR47959">
    <property type="entry name" value="ATP-DEPENDENT RNA HELICASE RHLE-RELATED"/>
    <property type="match status" value="1"/>
</dbReference>
<dbReference type="SMART" id="SM00490">
    <property type="entry name" value="HELICc"/>
    <property type="match status" value="1"/>
</dbReference>
<dbReference type="SMART" id="SM00487">
    <property type="entry name" value="DEXDc"/>
    <property type="match status" value="1"/>
</dbReference>
<keyword evidence="4" id="KW-0378">Hydrolase</keyword>
<dbReference type="GO" id="GO:0003724">
    <property type="term" value="F:RNA helicase activity"/>
    <property type="evidence" value="ECO:0007669"/>
    <property type="project" value="UniProtKB-EC"/>
</dbReference>
<dbReference type="KEGG" id="manr:MPAN_015560"/>
<comment type="catalytic activity">
    <reaction evidence="8">
        <text>ATP + H2O = ADP + phosphate + H(+)</text>
        <dbReference type="Rhea" id="RHEA:13065"/>
        <dbReference type="ChEBI" id="CHEBI:15377"/>
        <dbReference type="ChEBI" id="CHEBI:15378"/>
        <dbReference type="ChEBI" id="CHEBI:30616"/>
        <dbReference type="ChEBI" id="CHEBI:43474"/>
        <dbReference type="ChEBI" id="CHEBI:456216"/>
        <dbReference type="EC" id="3.6.4.13"/>
    </reaction>
</comment>
<feature type="domain" description="Helicase ATP-binding" evidence="10">
    <location>
        <begin position="32"/>
        <end position="207"/>
    </location>
</feature>
<organism evidence="13 14">
    <name type="scientific">Mariniplasma anaerobium</name>
    <dbReference type="NCBI Taxonomy" id="2735436"/>
    <lineage>
        <taxon>Bacteria</taxon>
        <taxon>Bacillati</taxon>
        <taxon>Mycoplasmatota</taxon>
        <taxon>Mollicutes</taxon>
        <taxon>Acholeplasmatales</taxon>
        <taxon>Acholeplasmataceae</taxon>
        <taxon>Mariniplasma</taxon>
    </lineage>
</organism>
<feature type="domain" description="Helicase C-terminal" evidence="11">
    <location>
        <begin position="234"/>
        <end position="383"/>
    </location>
</feature>
<dbReference type="Gene3D" id="3.40.50.300">
    <property type="entry name" value="P-loop containing nucleotide triphosphate hydrolases"/>
    <property type="match status" value="2"/>
</dbReference>
<dbReference type="EC" id="3.6.4.13" evidence="1"/>
<dbReference type="PANTHER" id="PTHR47959:SF13">
    <property type="entry name" value="ATP-DEPENDENT RNA HELICASE RHLE"/>
    <property type="match status" value="1"/>
</dbReference>
<accession>A0A7U9THN2</accession>
<dbReference type="InterPro" id="IPR014001">
    <property type="entry name" value="Helicase_ATP-bd"/>
</dbReference>